<dbReference type="Proteomes" id="UP001170379">
    <property type="component" value="Unassembled WGS sequence"/>
</dbReference>
<dbReference type="Gene3D" id="1.10.10.60">
    <property type="entry name" value="Homeodomain-like"/>
    <property type="match status" value="1"/>
</dbReference>
<proteinExistence type="predicted"/>
<keyword evidence="1" id="KW-0805">Transcription regulation</keyword>
<dbReference type="SUPFAM" id="SSF46689">
    <property type="entry name" value="Homeodomain-like"/>
    <property type="match status" value="1"/>
</dbReference>
<reference evidence="5" key="2">
    <citation type="journal article" date="2022" name="Sci. Rep.">
        <title>In silico prediction of the enzymes involved in the degradation of the herbicide molinate by Gulosibacter molinativorax ON4T.</title>
        <authorList>
            <person name="Lopes A.R."/>
            <person name="Bunin E."/>
            <person name="Viana A.T."/>
            <person name="Froufe H."/>
            <person name="Munoz-Merida A."/>
            <person name="Pinho D."/>
            <person name="Figueiredo J."/>
            <person name="Barroso C."/>
            <person name="Vaz-Moreira I."/>
            <person name="Bellanger X."/>
            <person name="Egas C."/>
            <person name="Nunes O.C."/>
        </authorList>
    </citation>
    <scope>NUCLEOTIDE SEQUENCE</scope>
    <source>
        <strain evidence="5">ON4</strain>
    </source>
</reference>
<dbReference type="InterPro" id="IPR020449">
    <property type="entry name" value="Tscrpt_reg_AraC-type_HTH"/>
</dbReference>
<dbReference type="InterPro" id="IPR050204">
    <property type="entry name" value="AraC_XylS_family_regulators"/>
</dbReference>
<dbReference type="PANTHER" id="PTHR46796:SF6">
    <property type="entry name" value="ARAC SUBFAMILY"/>
    <property type="match status" value="1"/>
</dbReference>
<dbReference type="Pfam" id="PF12833">
    <property type="entry name" value="HTH_18"/>
    <property type="match status" value="1"/>
</dbReference>
<evidence type="ECO:0000256" key="3">
    <source>
        <dbReference type="ARBA" id="ARBA00023163"/>
    </source>
</evidence>
<dbReference type="PRINTS" id="PR00032">
    <property type="entry name" value="HTHARAC"/>
</dbReference>
<sequence>MRESGEVGREEPDDSGFAAWQAEFAAQLLPFRMRDAAESDVAFTVHSGRASDVRMARFEAGTHDAWRGKQLTATAEPAVIVCQQVTGRSTVAQSGREVELLPGDFTFYRASEPVRIRFLTDTVGMITIIPERRLSFDAGWLATVVARKIDGDDPIARGFAEYLRLLEEIPADESRRRAIALEGAISLFETTVRGAFDVPGSEEPHSANRRELYDRAVDIVAERAVERGFTLAALAEECFVSPRQLQAVFAEYGRTFRGLVVAAKVGAASRMLRQERYHDTPLATIARECGFSSASHFTQQFHARVGTTPSAYRKELLRRESADTNPAP</sequence>
<accession>A0ABT7C9N1</accession>
<reference evidence="5" key="1">
    <citation type="submission" date="2018-03" db="EMBL/GenBank/DDBJ databases">
        <authorList>
            <person name="Nunes O.C."/>
            <person name="Lopes A.R."/>
            <person name="Froufe H."/>
            <person name="Munoz-Merida A."/>
            <person name="Barroso C."/>
            <person name="Egas C."/>
        </authorList>
    </citation>
    <scope>NUCLEOTIDE SEQUENCE</scope>
    <source>
        <strain evidence="5">ON4</strain>
    </source>
</reference>
<comment type="caution">
    <text evidence="5">The sequence shown here is derived from an EMBL/GenBank/DDBJ whole genome shotgun (WGS) entry which is preliminary data.</text>
</comment>
<feature type="domain" description="HTH araC/xylS-type" evidence="4">
    <location>
        <begin position="214"/>
        <end position="315"/>
    </location>
</feature>
<dbReference type="RefSeq" id="WP_026937207.1">
    <property type="nucleotide sequence ID" value="NZ_CP028426.1"/>
</dbReference>
<dbReference type="InterPro" id="IPR035418">
    <property type="entry name" value="AraC-bd_2"/>
</dbReference>
<dbReference type="PROSITE" id="PS01124">
    <property type="entry name" value="HTH_ARAC_FAMILY_2"/>
    <property type="match status" value="1"/>
</dbReference>
<dbReference type="InterPro" id="IPR009057">
    <property type="entry name" value="Homeodomain-like_sf"/>
</dbReference>
<evidence type="ECO:0000256" key="2">
    <source>
        <dbReference type="ARBA" id="ARBA00023125"/>
    </source>
</evidence>
<keyword evidence="6" id="KW-1185">Reference proteome</keyword>
<dbReference type="SMART" id="SM00342">
    <property type="entry name" value="HTH_ARAC"/>
    <property type="match status" value="1"/>
</dbReference>
<keyword evidence="3" id="KW-0804">Transcription</keyword>
<dbReference type="PANTHER" id="PTHR46796">
    <property type="entry name" value="HTH-TYPE TRANSCRIPTIONAL ACTIVATOR RHAS-RELATED"/>
    <property type="match status" value="1"/>
</dbReference>
<protein>
    <submittedName>
        <fullName evidence="5">AraC family transcriptional regulator</fullName>
    </submittedName>
</protein>
<evidence type="ECO:0000313" key="6">
    <source>
        <dbReference type="Proteomes" id="UP001170379"/>
    </source>
</evidence>
<evidence type="ECO:0000313" key="5">
    <source>
        <dbReference type="EMBL" id="MDJ1371902.1"/>
    </source>
</evidence>
<name>A0ABT7C9N1_9MICO</name>
<dbReference type="InterPro" id="IPR018060">
    <property type="entry name" value="HTH_AraC"/>
</dbReference>
<dbReference type="EMBL" id="PXVD01000017">
    <property type="protein sequence ID" value="MDJ1371902.1"/>
    <property type="molecule type" value="Genomic_DNA"/>
</dbReference>
<keyword evidence="2" id="KW-0238">DNA-binding</keyword>
<dbReference type="Pfam" id="PF14525">
    <property type="entry name" value="AraC_binding_2"/>
    <property type="match status" value="1"/>
</dbReference>
<organism evidence="5 6">
    <name type="scientific">Gulosibacter molinativorax</name>
    <dbReference type="NCBI Taxonomy" id="256821"/>
    <lineage>
        <taxon>Bacteria</taxon>
        <taxon>Bacillati</taxon>
        <taxon>Actinomycetota</taxon>
        <taxon>Actinomycetes</taxon>
        <taxon>Micrococcales</taxon>
        <taxon>Microbacteriaceae</taxon>
        <taxon>Gulosibacter</taxon>
    </lineage>
</organism>
<evidence type="ECO:0000256" key="1">
    <source>
        <dbReference type="ARBA" id="ARBA00023015"/>
    </source>
</evidence>
<evidence type="ECO:0000259" key="4">
    <source>
        <dbReference type="PROSITE" id="PS01124"/>
    </source>
</evidence>
<gene>
    <name evidence="5" type="ORF">C7K25_11080</name>
</gene>